<comment type="caution">
    <text evidence="1">The sequence shown here is derived from an EMBL/GenBank/DDBJ whole genome shotgun (WGS) entry which is preliminary data.</text>
</comment>
<proteinExistence type="predicted"/>
<reference evidence="1" key="1">
    <citation type="submission" date="2023-08" db="EMBL/GenBank/DDBJ databases">
        <authorList>
            <person name="Chen Y."/>
            <person name="Shah S."/>
            <person name="Dougan E. K."/>
            <person name="Thang M."/>
            <person name="Chan C."/>
        </authorList>
    </citation>
    <scope>NUCLEOTIDE SEQUENCE</scope>
</reference>
<dbReference type="EMBL" id="CAUJNA010003371">
    <property type="protein sequence ID" value="CAJ1400427.1"/>
    <property type="molecule type" value="Genomic_DNA"/>
</dbReference>
<dbReference type="AlphaFoldDB" id="A0AA36J6D8"/>
<name>A0AA36J6D8_9DINO</name>
<protein>
    <submittedName>
        <fullName evidence="1">Uncharacterized protein</fullName>
    </submittedName>
</protein>
<evidence type="ECO:0000313" key="1">
    <source>
        <dbReference type="EMBL" id="CAJ1400427.1"/>
    </source>
</evidence>
<keyword evidence="2" id="KW-1185">Reference proteome</keyword>
<gene>
    <name evidence="1" type="ORF">EVOR1521_LOCUS23763</name>
</gene>
<sequence>MFFGSFLSTAGHRRKISTSSTATSWIVADTLWRSCCCFSPSSEIARSLCIFSGAITRTQTAPSTTASRRSWSRNSRSTSPRFGTFAQLPFSPCCLLRQRLGWKGDLLPGLHTIEGYRISKR</sequence>
<dbReference type="Proteomes" id="UP001178507">
    <property type="component" value="Unassembled WGS sequence"/>
</dbReference>
<evidence type="ECO:0000313" key="2">
    <source>
        <dbReference type="Proteomes" id="UP001178507"/>
    </source>
</evidence>
<accession>A0AA36J6D8</accession>
<organism evidence="1 2">
    <name type="scientific">Effrenium voratum</name>
    <dbReference type="NCBI Taxonomy" id="2562239"/>
    <lineage>
        <taxon>Eukaryota</taxon>
        <taxon>Sar</taxon>
        <taxon>Alveolata</taxon>
        <taxon>Dinophyceae</taxon>
        <taxon>Suessiales</taxon>
        <taxon>Symbiodiniaceae</taxon>
        <taxon>Effrenium</taxon>
    </lineage>
</organism>